<accession>A0A7T7M9N2</accession>
<evidence type="ECO:0000313" key="4">
    <source>
        <dbReference type="Proteomes" id="UP000595895"/>
    </source>
</evidence>
<dbReference type="Gene3D" id="1.20.5.420">
    <property type="entry name" value="Immunoglobulin FC, subunit C"/>
    <property type="match status" value="1"/>
</dbReference>
<evidence type="ECO:0000256" key="1">
    <source>
        <dbReference type="SAM" id="SignalP"/>
    </source>
</evidence>
<dbReference type="Proteomes" id="UP000595895">
    <property type="component" value="Chromosome"/>
</dbReference>
<keyword evidence="1" id="KW-0732">Signal</keyword>
<evidence type="ECO:0000259" key="2">
    <source>
        <dbReference type="Pfam" id="PF01468"/>
    </source>
</evidence>
<reference evidence="3 4" key="1">
    <citation type="submission" date="2020-12" db="EMBL/GenBank/DDBJ databases">
        <authorList>
            <person name="Zhou J."/>
        </authorList>
    </citation>
    <scope>NUCLEOTIDE SEQUENCE [LARGE SCALE GENOMIC DNA]</scope>
    <source>
        <strain evidence="3 4">CCUG 61299</strain>
    </source>
</reference>
<feature type="chain" id="PRO_5038356764" evidence="1">
    <location>
        <begin position="25"/>
        <end position="216"/>
    </location>
</feature>
<gene>
    <name evidence="3" type="ORF">JG540_00780</name>
</gene>
<feature type="signal peptide" evidence="1">
    <location>
        <begin position="1"/>
        <end position="24"/>
    </location>
</feature>
<name>A0A7T7M9N2_9ACTO</name>
<keyword evidence="4" id="KW-1185">Reference proteome</keyword>
<dbReference type="PROSITE" id="PS51257">
    <property type="entry name" value="PROKAR_LIPOPROTEIN"/>
    <property type="match status" value="1"/>
</dbReference>
<organism evidence="3 4">
    <name type="scientific">Actinomyces weissii</name>
    <dbReference type="NCBI Taxonomy" id="675090"/>
    <lineage>
        <taxon>Bacteria</taxon>
        <taxon>Bacillati</taxon>
        <taxon>Actinomycetota</taxon>
        <taxon>Actinomycetes</taxon>
        <taxon>Actinomycetales</taxon>
        <taxon>Actinomycetaceae</taxon>
        <taxon>Actinomyces</taxon>
    </lineage>
</organism>
<protein>
    <submittedName>
        <fullName evidence="3">GA module-containing protein</fullName>
    </submittedName>
</protein>
<sequence length="216" mass="22648">MKKNPLLSPLCLAAAAALVLSACGQSVEDARADAYNRLSQMPGLTASQVQEYEAQLNSAADTAAIKHILENAQQANDTKLADDVQATERASQAVATAAAASKLKESLTGVTLIGTSPECLNMTLRLENDFEGFQGTARQPGCLGIQDGMLDPVNISKATGHLSVQGLAGTIDKGPWVVQYSVTVDESGTYTFELVSGTDRYGVQGRHTFVVSSPSS</sequence>
<dbReference type="AlphaFoldDB" id="A0A7T7M9N2"/>
<evidence type="ECO:0000313" key="3">
    <source>
        <dbReference type="EMBL" id="QQM67476.1"/>
    </source>
</evidence>
<dbReference type="KEGG" id="awe:JG540_00780"/>
<feature type="domain" description="Protein G-related albumin-binding (GA) module" evidence="2">
    <location>
        <begin position="26"/>
        <end position="77"/>
    </location>
</feature>
<dbReference type="EMBL" id="CP066802">
    <property type="protein sequence ID" value="QQM67476.1"/>
    <property type="molecule type" value="Genomic_DNA"/>
</dbReference>
<dbReference type="InterPro" id="IPR002988">
    <property type="entry name" value="GA_module"/>
</dbReference>
<dbReference type="Pfam" id="PF01468">
    <property type="entry name" value="GA"/>
    <property type="match status" value="1"/>
</dbReference>
<proteinExistence type="predicted"/>
<dbReference type="RefSeq" id="WP_200276098.1">
    <property type="nucleotide sequence ID" value="NZ_CP066802.1"/>
</dbReference>